<dbReference type="InParanoid" id="F4R5V7"/>
<keyword evidence="2" id="KW-1185">Reference proteome</keyword>
<sequence>MKSLKTERCLNRLKSIHNDVTLISKRCVTKFFSRKINDNQQNTDQESITPTAMQDTNLQKHSIYRTLESIISDHEFPEGSGSDQELISTVLTSTIIQDPDLQNQPVNEPTISGNIDATDSEQYHIDHENQTSEFLAGLTLDHELPEPEDYGLDQEVMTNILYIQYLNLNKRCAEENLDDTVPGLEANEQTPPSQYSEASNILWKAIAQLMEIFEEEPHLPPCFLAEQSPNAQAALITIIGLDVNQRTPTPQYFKASNILCSTIAQLIGISGK</sequence>
<dbReference type="AlphaFoldDB" id="F4R5V7"/>
<name>F4R5V7_MELLP</name>
<dbReference type="RefSeq" id="XP_007404480.1">
    <property type="nucleotide sequence ID" value="XM_007404418.1"/>
</dbReference>
<dbReference type="HOGENOM" id="CLU_1023360_0_0_1"/>
<organism evidence="2">
    <name type="scientific">Melampsora larici-populina (strain 98AG31 / pathotype 3-4-7)</name>
    <name type="common">Poplar leaf rust fungus</name>
    <dbReference type="NCBI Taxonomy" id="747676"/>
    <lineage>
        <taxon>Eukaryota</taxon>
        <taxon>Fungi</taxon>
        <taxon>Dikarya</taxon>
        <taxon>Basidiomycota</taxon>
        <taxon>Pucciniomycotina</taxon>
        <taxon>Pucciniomycetes</taxon>
        <taxon>Pucciniales</taxon>
        <taxon>Melampsoraceae</taxon>
        <taxon>Melampsora</taxon>
    </lineage>
</organism>
<dbReference type="GeneID" id="18921550"/>
<gene>
    <name evidence="1" type="ORF">MELLADRAFT_102059</name>
</gene>
<dbReference type="VEuPathDB" id="FungiDB:MELLADRAFT_102059"/>
<dbReference type="EMBL" id="GL883091">
    <property type="protein sequence ID" value="EGG12105.1"/>
    <property type="molecule type" value="Genomic_DNA"/>
</dbReference>
<protein>
    <submittedName>
        <fullName evidence="1">Uncharacterized protein</fullName>
    </submittedName>
</protein>
<dbReference type="Proteomes" id="UP000001072">
    <property type="component" value="Unassembled WGS sequence"/>
</dbReference>
<dbReference type="KEGG" id="mlr:MELLADRAFT_102059"/>
<accession>F4R5V7</accession>
<evidence type="ECO:0000313" key="2">
    <source>
        <dbReference type="Proteomes" id="UP000001072"/>
    </source>
</evidence>
<evidence type="ECO:0000313" key="1">
    <source>
        <dbReference type="EMBL" id="EGG12105.1"/>
    </source>
</evidence>
<reference evidence="2" key="1">
    <citation type="journal article" date="2011" name="Proc. Natl. Acad. Sci. U.S.A.">
        <title>Obligate biotrophy features unraveled by the genomic analysis of rust fungi.</title>
        <authorList>
            <person name="Duplessis S."/>
            <person name="Cuomo C.A."/>
            <person name="Lin Y.-C."/>
            <person name="Aerts A."/>
            <person name="Tisserant E."/>
            <person name="Veneault-Fourrey C."/>
            <person name="Joly D.L."/>
            <person name="Hacquard S."/>
            <person name="Amselem J."/>
            <person name="Cantarel B.L."/>
            <person name="Chiu R."/>
            <person name="Coutinho P.M."/>
            <person name="Feau N."/>
            <person name="Field M."/>
            <person name="Frey P."/>
            <person name="Gelhaye E."/>
            <person name="Goldberg J."/>
            <person name="Grabherr M.G."/>
            <person name="Kodira C.D."/>
            <person name="Kohler A."/>
            <person name="Kuees U."/>
            <person name="Lindquist E.A."/>
            <person name="Lucas S.M."/>
            <person name="Mago R."/>
            <person name="Mauceli E."/>
            <person name="Morin E."/>
            <person name="Murat C."/>
            <person name="Pangilinan J.L."/>
            <person name="Park R."/>
            <person name="Pearson M."/>
            <person name="Quesneville H."/>
            <person name="Rouhier N."/>
            <person name="Sakthikumar S."/>
            <person name="Salamov A.A."/>
            <person name="Schmutz J."/>
            <person name="Selles B."/>
            <person name="Shapiro H."/>
            <person name="Tanguay P."/>
            <person name="Tuskan G.A."/>
            <person name="Henrissat B."/>
            <person name="Van de Peer Y."/>
            <person name="Rouze P."/>
            <person name="Ellis J.G."/>
            <person name="Dodds P.N."/>
            <person name="Schein J.E."/>
            <person name="Zhong S."/>
            <person name="Hamelin R.C."/>
            <person name="Grigoriev I.V."/>
            <person name="Szabo L.J."/>
            <person name="Martin F."/>
        </authorList>
    </citation>
    <scope>NUCLEOTIDE SEQUENCE [LARGE SCALE GENOMIC DNA]</scope>
    <source>
        <strain evidence="2">98AG31 / pathotype 3-4-7</strain>
    </source>
</reference>
<proteinExistence type="predicted"/>